<protein>
    <recommendedName>
        <fullName evidence="4 10">Mediator of RNA polymerase II transcription subunit 31</fullName>
    </recommendedName>
</protein>
<name>A0A1W5DB06_9LECA</name>
<dbReference type="InterPro" id="IPR008831">
    <property type="entry name" value="Mediator_Med31"/>
</dbReference>
<evidence type="ECO:0000256" key="3">
    <source>
        <dbReference type="ARBA" id="ARBA00011837"/>
    </source>
</evidence>
<accession>A0A1W5DB06</accession>
<dbReference type="GO" id="GO:0006355">
    <property type="term" value="P:regulation of DNA-templated transcription"/>
    <property type="evidence" value="ECO:0007669"/>
    <property type="project" value="InterPro"/>
</dbReference>
<sequence>MASTTSTTTPDPDPLYGSYTRFELELEFVQSLSNPYYLNHLASTKLLQNPNFVAYLAYLQYWALPEYTKYLTYPGPTLKALELLQREGFRRDVLSPETVRRLVVGGLGARVGEGDLKEGRGRDG</sequence>
<evidence type="ECO:0000256" key="6">
    <source>
        <dbReference type="ARBA" id="ARBA00023159"/>
    </source>
</evidence>
<dbReference type="AlphaFoldDB" id="A0A1W5DB06"/>
<comment type="subunit">
    <text evidence="3 10">Component of the Mediator complex.</text>
</comment>
<dbReference type="FunFam" id="1.10.10.1340:FF:000002">
    <property type="entry name" value="Mediator of RNA polymerase II transcription subunit 31"/>
    <property type="match status" value="1"/>
</dbReference>
<evidence type="ECO:0000256" key="2">
    <source>
        <dbReference type="ARBA" id="ARBA00006378"/>
    </source>
</evidence>
<keyword evidence="6 10" id="KW-0010">Activator</keyword>
<reference evidence="12" key="1">
    <citation type="submission" date="2017-03" db="EMBL/GenBank/DDBJ databases">
        <authorList>
            <person name="Sharma R."/>
            <person name="Thines M."/>
        </authorList>
    </citation>
    <scope>NUCLEOTIDE SEQUENCE [LARGE SCALE GENOMIC DNA]</scope>
</reference>
<comment type="subcellular location">
    <subcellularLocation>
        <location evidence="1 10">Nucleus</location>
    </subcellularLocation>
</comment>
<proteinExistence type="inferred from homology"/>
<comment type="similarity">
    <text evidence="2 10">Belongs to the Mediator complex subunit 31 family.</text>
</comment>
<evidence type="ECO:0000313" key="12">
    <source>
        <dbReference type="Proteomes" id="UP000192927"/>
    </source>
</evidence>
<dbReference type="PANTHER" id="PTHR13186">
    <property type="entry name" value="MEDIATOR OF RNA POLYMERASE II TRANSCRIPTION SUBUNIT 31"/>
    <property type="match status" value="1"/>
</dbReference>
<dbReference type="Pfam" id="PF05669">
    <property type="entry name" value="Med31"/>
    <property type="match status" value="1"/>
</dbReference>
<keyword evidence="7 10" id="KW-0804">Transcription</keyword>
<dbReference type="InterPro" id="IPR038089">
    <property type="entry name" value="Med31_sf"/>
</dbReference>
<dbReference type="Proteomes" id="UP000192927">
    <property type="component" value="Unassembled WGS sequence"/>
</dbReference>
<evidence type="ECO:0000256" key="4">
    <source>
        <dbReference type="ARBA" id="ARBA00019660"/>
    </source>
</evidence>
<keyword evidence="8 10" id="KW-0539">Nucleus</keyword>
<dbReference type="GO" id="GO:0016592">
    <property type="term" value="C:mediator complex"/>
    <property type="evidence" value="ECO:0007669"/>
    <property type="project" value="InterPro"/>
</dbReference>
<dbReference type="EMBL" id="FWEW01003662">
    <property type="protein sequence ID" value="SLM40328.1"/>
    <property type="molecule type" value="Genomic_DNA"/>
</dbReference>
<evidence type="ECO:0000256" key="10">
    <source>
        <dbReference type="RuleBase" id="RU364129"/>
    </source>
</evidence>
<organism evidence="11 12">
    <name type="scientific">Lasallia pustulata</name>
    <dbReference type="NCBI Taxonomy" id="136370"/>
    <lineage>
        <taxon>Eukaryota</taxon>
        <taxon>Fungi</taxon>
        <taxon>Dikarya</taxon>
        <taxon>Ascomycota</taxon>
        <taxon>Pezizomycotina</taxon>
        <taxon>Lecanoromycetes</taxon>
        <taxon>OSLEUM clade</taxon>
        <taxon>Umbilicariomycetidae</taxon>
        <taxon>Umbilicariales</taxon>
        <taxon>Umbilicariaceae</taxon>
        <taxon>Lasallia</taxon>
    </lineage>
</organism>
<comment type="function">
    <text evidence="9 10">Component of the Mediator complex, a coactivator involved in the regulated transcription of nearly all RNA polymerase II-dependent genes. Mediator functions as a bridge to convey information from gene-specific regulatory proteins to the basal RNA polymerase II transcription machinery. Mediator is recruited to promoters by direct interactions with regulatory proteins and serves as a scaffold for the assembly of a functional preinitiation complex with RNA polymerase II and the general transcription factors.</text>
</comment>
<evidence type="ECO:0000256" key="5">
    <source>
        <dbReference type="ARBA" id="ARBA00023015"/>
    </source>
</evidence>
<evidence type="ECO:0000256" key="9">
    <source>
        <dbReference type="ARBA" id="ARBA00025687"/>
    </source>
</evidence>
<keyword evidence="12" id="KW-1185">Reference proteome</keyword>
<evidence type="ECO:0000256" key="1">
    <source>
        <dbReference type="ARBA" id="ARBA00004123"/>
    </source>
</evidence>
<evidence type="ECO:0000256" key="7">
    <source>
        <dbReference type="ARBA" id="ARBA00023163"/>
    </source>
</evidence>
<dbReference type="Gene3D" id="1.10.10.1340">
    <property type="entry name" value="Mediator of RNA polymerase II, submodule Med31 (Soh1)"/>
    <property type="match status" value="1"/>
</dbReference>
<evidence type="ECO:0000256" key="8">
    <source>
        <dbReference type="ARBA" id="ARBA00023242"/>
    </source>
</evidence>
<keyword evidence="5 10" id="KW-0805">Transcription regulation</keyword>
<evidence type="ECO:0000313" key="11">
    <source>
        <dbReference type="EMBL" id="SLM40328.1"/>
    </source>
</evidence>
<dbReference type="GO" id="GO:0003712">
    <property type="term" value="F:transcription coregulator activity"/>
    <property type="evidence" value="ECO:0007669"/>
    <property type="project" value="InterPro"/>
</dbReference>